<dbReference type="InterPro" id="IPR057253">
    <property type="entry name" value="CoiA-like_N"/>
</dbReference>
<comment type="caution">
    <text evidence="3">The sequence shown here is derived from an EMBL/GenBank/DDBJ whole genome shotgun (WGS) entry which is preliminary data.</text>
</comment>
<evidence type="ECO:0000259" key="2">
    <source>
        <dbReference type="Pfam" id="PF25164"/>
    </source>
</evidence>
<evidence type="ECO:0000313" key="3">
    <source>
        <dbReference type="EMBL" id="PBQ24034.1"/>
    </source>
</evidence>
<reference evidence="3 4" key="1">
    <citation type="submission" date="2017-09" db="EMBL/GenBank/DDBJ databases">
        <title>Genome sequence of Lactobacillus brevis D7.</title>
        <authorList>
            <person name="Kwon M.-S."/>
            <person name="Lim S.K."/>
            <person name="Choi H.-J."/>
        </authorList>
    </citation>
    <scope>NUCLEOTIDE SEQUENCE [LARGE SCALE GENOMIC DNA]</scope>
    <source>
        <strain evidence="3 4">D7</strain>
    </source>
</reference>
<dbReference type="Proteomes" id="UP000217918">
    <property type="component" value="Unassembled WGS sequence"/>
</dbReference>
<dbReference type="Pfam" id="PF25164">
    <property type="entry name" value="CoiA_N"/>
    <property type="match status" value="1"/>
</dbReference>
<feature type="domain" description="Competence protein CoiA-like N-terminal" evidence="2">
    <location>
        <begin position="19"/>
        <end position="53"/>
    </location>
</feature>
<dbReference type="InterPro" id="IPR010330">
    <property type="entry name" value="CoiA_nuc"/>
</dbReference>
<dbReference type="RefSeq" id="WP_096110144.1">
    <property type="nucleotide sequence ID" value="NZ_NVYO01000001.1"/>
</dbReference>
<protein>
    <submittedName>
        <fullName evidence="3">Competence protein</fullName>
    </submittedName>
</protein>
<sequence>MLIAAHMSGLIDASEATRGLDYRCPACQQPVVLRHGSQIPPYFAHHPQAPCHLAGEGETRQHLLGKRQLVTFFSDWGPVTLERVLPAIQQRADGWLDLPQPVALEFQCSPISREAVAQRTAGYRRIACYPFWLLGSRYAQQKLNWRLIERFACWLTGWDLCLLFWEVDQNRLRVVHHLRQTATGAYINETAWVTTLSELVAGPAPYTTVVRNPGQKQYRSYLNQALRRATPTLRPIQEALYLTGHQVAGFPDCLMTTTLTAPIFGQGLILWRIVLTTWIEEQVDMTFLTLAELSQRALLLVNGQTTAVRFDGQSAFRQEQRKLLALLTQAGILRPTTQGWHVCGHLEWARDYADWLENDEKNGC</sequence>
<feature type="domain" description="Competence protein CoiA nuclease-like" evidence="1">
    <location>
        <begin position="58"/>
        <end position="186"/>
    </location>
</feature>
<dbReference type="Pfam" id="PF06054">
    <property type="entry name" value="CoiA_nuc"/>
    <property type="match status" value="1"/>
</dbReference>
<organism evidence="3 4">
    <name type="scientific">Levilactobacillus brevis</name>
    <name type="common">Lactobacillus brevis</name>
    <dbReference type="NCBI Taxonomy" id="1580"/>
    <lineage>
        <taxon>Bacteria</taxon>
        <taxon>Bacillati</taxon>
        <taxon>Bacillota</taxon>
        <taxon>Bacilli</taxon>
        <taxon>Lactobacillales</taxon>
        <taxon>Lactobacillaceae</taxon>
        <taxon>Levilactobacillus</taxon>
    </lineage>
</organism>
<gene>
    <name evidence="3" type="ORF">CNR29_08375</name>
</gene>
<dbReference type="EMBL" id="NVYO01000001">
    <property type="protein sequence ID" value="PBQ24034.1"/>
    <property type="molecule type" value="Genomic_DNA"/>
</dbReference>
<name>A0A2A3TY37_LEVBR</name>
<accession>A0A2A3TY37</accession>
<proteinExistence type="predicted"/>
<dbReference type="AlphaFoldDB" id="A0A2A3TY37"/>
<evidence type="ECO:0000259" key="1">
    <source>
        <dbReference type="Pfam" id="PF06054"/>
    </source>
</evidence>
<evidence type="ECO:0000313" key="4">
    <source>
        <dbReference type="Proteomes" id="UP000217918"/>
    </source>
</evidence>